<dbReference type="AlphaFoldDB" id="Q6H8C4"/>
<feature type="transmembrane region" description="Helical" evidence="2">
    <location>
        <begin position="28"/>
        <end position="47"/>
    </location>
</feature>
<feature type="region of interest" description="Disordered" evidence="1">
    <location>
        <begin position="267"/>
        <end position="299"/>
    </location>
</feature>
<organism evidence="3 4">
    <name type="scientific">Oryza sativa subsp. japonica</name>
    <name type="common">Rice</name>
    <dbReference type="NCBI Taxonomy" id="39947"/>
    <lineage>
        <taxon>Eukaryota</taxon>
        <taxon>Viridiplantae</taxon>
        <taxon>Streptophyta</taxon>
        <taxon>Embryophyta</taxon>
        <taxon>Tracheophyta</taxon>
        <taxon>Spermatophyta</taxon>
        <taxon>Magnoliopsida</taxon>
        <taxon>Liliopsida</taxon>
        <taxon>Poales</taxon>
        <taxon>Poaceae</taxon>
        <taxon>BOP clade</taxon>
        <taxon>Oryzoideae</taxon>
        <taxon>Oryzeae</taxon>
        <taxon>Oryzinae</taxon>
        <taxon>Oryza</taxon>
        <taxon>Oryza sativa</taxon>
    </lineage>
</organism>
<evidence type="ECO:0000313" key="4">
    <source>
        <dbReference type="Proteomes" id="UP000000763"/>
    </source>
</evidence>
<evidence type="ECO:0000313" key="3">
    <source>
        <dbReference type="EMBL" id="BAD25025.1"/>
    </source>
</evidence>
<dbReference type="EMBL" id="AP003977">
    <property type="protein sequence ID" value="BAD25025.1"/>
    <property type="molecule type" value="Genomic_DNA"/>
</dbReference>
<dbReference type="PROSITE" id="PS51257">
    <property type="entry name" value="PROKAR_LIPOPROTEIN"/>
    <property type="match status" value="1"/>
</dbReference>
<dbReference type="HOGENOM" id="CLU_154155_0_0_1"/>
<protein>
    <submittedName>
        <fullName evidence="3">Uncharacterized protein</fullName>
    </submittedName>
</protein>
<dbReference type="PANTHER" id="PTHR33237">
    <property type="entry name" value="F2P16.13 PROTEIN-RELATED"/>
    <property type="match status" value="1"/>
</dbReference>
<dbReference type="PANTHER" id="PTHR33237:SF4">
    <property type="entry name" value="F14O23.12"/>
    <property type="match status" value="1"/>
</dbReference>
<reference evidence="4" key="1">
    <citation type="journal article" date="2005" name="Nature">
        <title>The map-based sequence of the rice genome.</title>
        <authorList>
            <consortium name="International rice genome sequencing project (IRGSP)"/>
            <person name="Matsumoto T."/>
            <person name="Wu J."/>
            <person name="Kanamori H."/>
            <person name="Katayose Y."/>
            <person name="Fujisawa M."/>
            <person name="Namiki N."/>
            <person name="Mizuno H."/>
            <person name="Yamamoto K."/>
            <person name="Antonio B.A."/>
            <person name="Baba T."/>
            <person name="Sakata K."/>
            <person name="Nagamura Y."/>
            <person name="Aoki H."/>
            <person name="Arikawa K."/>
            <person name="Arita K."/>
            <person name="Bito T."/>
            <person name="Chiden Y."/>
            <person name="Fujitsuka N."/>
            <person name="Fukunaka R."/>
            <person name="Hamada M."/>
            <person name="Harada C."/>
            <person name="Hayashi A."/>
            <person name="Hijishita S."/>
            <person name="Honda M."/>
            <person name="Hosokawa S."/>
            <person name="Ichikawa Y."/>
            <person name="Idonuma A."/>
            <person name="Iijima M."/>
            <person name="Ikeda M."/>
            <person name="Ikeno M."/>
            <person name="Ito K."/>
            <person name="Ito S."/>
            <person name="Ito T."/>
            <person name="Ito Y."/>
            <person name="Ito Y."/>
            <person name="Iwabuchi A."/>
            <person name="Kamiya K."/>
            <person name="Karasawa W."/>
            <person name="Kurita K."/>
            <person name="Katagiri S."/>
            <person name="Kikuta A."/>
            <person name="Kobayashi H."/>
            <person name="Kobayashi N."/>
            <person name="Machita K."/>
            <person name="Maehara T."/>
            <person name="Masukawa M."/>
            <person name="Mizubayashi T."/>
            <person name="Mukai Y."/>
            <person name="Nagasaki H."/>
            <person name="Nagata Y."/>
            <person name="Naito S."/>
            <person name="Nakashima M."/>
            <person name="Nakama Y."/>
            <person name="Nakamichi Y."/>
            <person name="Nakamura M."/>
            <person name="Meguro A."/>
            <person name="Negishi M."/>
            <person name="Ohta I."/>
            <person name="Ohta T."/>
            <person name="Okamoto M."/>
            <person name="Ono N."/>
            <person name="Saji S."/>
            <person name="Sakaguchi M."/>
            <person name="Sakai K."/>
            <person name="Shibata M."/>
            <person name="Shimokawa T."/>
            <person name="Song J."/>
            <person name="Takazaki Y."/>
            <person name="Terasawa K."/>
            <person name="Tsugane M."/>
            <person name="Tsuji K."/>
            <person name="Ueda S."/>
            <person name="Waki K."/>
            <person name="Yamagata H."/>
            <person name="Yamamoto M."/>
            <person name="Yamamoto S."/>
            <person name="Yamane H."/>
            <person name="Yoshiki S."/>
            <person name="Yoshihara R."/>
            <person name="Yukawa K."/>
            <person name="Zhong H."/>
            <person name="Yano M."/>
            <person name="Yuan Q."/>
            <person name="Ouyang S."/>
            <person name="Liu J."/>
            <person name="Jones K.M."/>
            <person name="Gansberger K."/>
            <person name="Moffat K."/>
            <person name="Hill J."/>
            <person name="Bera J."/>
            <person name="Fadrosh D."/>
            <person name="Jin S."/>
            <person name="Johri S."/>
            <person name="Kim M."/>
            <person name="Overton L."/>
            <person name="Reardon M."/>
            <person name="Tsitrin T."/>
            <person name="Vuong H."/>
            <person name="Weaver B."/>
            <person name="Ciecko A."/>
            <person name="Tallon L."/>
            <person name="Jackson J."/>
            <person name="Pai G."/>
            <person name="Aken S.V."/>
            <person name="Utterback T."/>
            <person name="Reidmuller S."/>
            <person name="Feldblyum T."/>
            <person name="Hsiao J."/>
            <person name="Zismann V."/>
            <person name="Iobst S."/>
            <person name="de Vazeille A.R."/>
            <person name="Buell C.R."/>
            <person name="Ying K."/>
            <person name="Li Y."/>
            <person name="Lu T."/>
            <person name="Huang Y."/>
            <person name="Zhao Q."/>
            <person name="Feng Q."/>
            <person name="Zhang L."/>
            <person name="Zhu J."/>
            <person name="Weng Q."/>
            <person name="Mu J."/>
            <person name="Lu Y."/>
            <person name="Fan D."/>
            <person name="Liu Y."/>
            <person name="Guan J."/>
            <person name="Zhang Y."/>
            <person name="Yu S."/>
            <person name="Liu X."/>
            <person name="Zhang Y."/>
            <person name="Hong G."/>
            <person name="Han B."/>
            <person name="Choisne N."/>
            <person name="Demange N."/>
            <person name="Orjeda G."/>
            <person name="Samain S."/>
            <person name="Cattolico L."/>
            <person name="Pelletier E."/>
            <person name="Couloux A."/>
            <person name="Segurens B."/>
            <person name="Wincker P."/>
            <person name="D'Hont A."/>
            <person name="Scarpelli C."/>
            <person name="Weissenbach J."/>
            <person name="Salanoubat M."/>
            <person name="Quetier F."/>
            <person name="Yu Y."/>
            <person name="Kim H.R."/>
            <person name="Rambo T."/>
            <person name="Currie J."/>
            <person name="Collura K."/>
            <person name="Luo M."/>
            <person name="Yang T."/>
            <person name="Ammiraju J.S.S."/>
            <person name="Engler F."/>
            <person name="Soderlund C."/>
            <person name="Wing R.A."/>
            <person name="Palmer L.E."/>
            <person name="de la Bastide M."/>
            <person name="Spiegel L."/>
            <person name="Nascimento L."/>
            <person name="Zutavern T."/>
            <person name="O'Shaughnessy A."/>
            <person name="Dike S."/>
            <person name="Dedhia N."/>
            <person name="Preston R."/>
            <person name="Balija V."/>
            <person name="McCombie W.R."/>
            <person name="Chow T."/>
            <person name="Chen H."/>
            <person name="Chung M."/>
            <person name="Chen C."/>
            <person name="Shaw J."/>
            <person name="Wu H."/>
            <person name="Hsiao K."/>
            <person name="Chao Y."/>
            <person name="Chu M."/>
            <person name="Cheng C."/>
            <person name="Hour A."/>
            <person name="Lee P."/>
            <person name="Lin S."/>
            <person name="Lin Y."/>
            <person name="Liou J."/>
            <person name="Liu S."/>
            <person name="Hsing Y."/>
            <person name="Raghuvanshi S."/>
            <person name="Mohanty A."/>
            <person name="Bharti A.K."/>
            <person name="Gaur A."/>
            <person name="Gupta V."/>
            <person name="Kumar D."/>
            <person name="Ravi V."/>
            <person name="Vij S."/>
            <person name="Kapur A."/>
            <person name="Khurana P."/>
            <person name="Khurana P."/>
            <person name="Khurana J.P."/>
            <person name="Tyagi A.K."/>
            <person name="Gaikwad K."/>
            <person name="Singh A."/>
            <person name="Dalal V."/>
            <person name="Srivastava S."/>
            <person name="Dixit A."/>
            <person name="Pal A.K."/>
            <person name="Ghazi I.A."/>
            <person name="Yadav M."/>
            <person name="Pandit A."/>
            <person name="Bhargava A."/>
            <person name="Sureshbabu K."/>
            <person name="Batra K."/>
            <person name="Sharma T.R."/>
            <person name="Mohapatra T."/>
            <person name="Singh N.K."/>
            <person name="Messing J."/>
            <person name="Nelson A.B."/>
            <person name="Fuks G."/>
            <person name="Kavchok S."/>
            <person name="Keizer G."/>
            <person name="Linton E."/>
            <person name="Llaca V."/>
            <person name="Song R."/>
            <person name="Tanyolac B."/>
            <person name="Young S."/>
            <person name="Ho-Il K."/>
            <person name="Hahn J.H."/>
            <person name="Sangsakoo G."/>
            <person name="Vanavichit A."/>
            <person name="de Mattos Luiz.A.T."/>
            <person name="Zimmer P.D."/>
            <person name="Malone G."/>
            <person name="Dellagostin O."/>
            <person name="de Oliveira A.C."/>
            <person name="Bevan M."/>
            <person name="Bancroft I."/>
            <person name="Minx P."/>
            <person name="Cordum H."/>
            <person name="Wilson R."/>
            <person name="Cheng Z."/>
            <person name="Jin W."/>
            <person name="Jiang J."/>
            <person name="Leong S.A."/>
            <person name="Iwama H."/>
            <person name="Gojobori T."/>
            <person name="Itoh T."/>
            <person name="Niimura Y."/>
            <person name="Fujii Y."/>
            <person name="Habara T."/>
            <person name="Sakai H."/>
            <person name="Sato Y."/>
            <person name="Wilson G."/>
            <person name="Kumar K."/>
            <person name="McCouch S."/>
            <person name="Juretic N."/>
            <person name="Hoen D."/>
            <person name="Wright S."/>
            <person name="Bruskiewich R."/>
            <person name="Bureau T."/>
            <person name="Miyao A."/>
            <person name="Hirochika H."/>
            <person name="Nishikawa T."/>
            <person name="Kadowaki K."/>
            <person name="Sugiura M."/>
            <person name="Burr B."/>
            <person name="Sasaki T."/>
        </authorList>
    </citation>
    <scope>NUCLEOTIDE SEQUENCE [LARGE SCALE GENOMIC DNA]</scope>
    <source>
        <strain evidence="4">cv. Nipponbare</strain>
    </source>
</reference>
<keyword evidence="2" id="KW-0472">Membrane</keyword>
<evidence type="ECO:0000256" key="1">
    <source>
        <dbReference type="SAM" id="MobiDB-lite"/>
    </source>
</evidence>
<proteinExistence type="predicted"/>
<accession>Q6H8C4</accession>
<name>Q6H8C4_ORYSJ</name>
<evidence type="ECO:0000256" key="2">
    <source>
        <dbReference type="SAM" id="Phobius"/>
    </source>
</evidence>
<sequence length="299" mass="30471">MARHHLVLHAATPAVAAAAACGKLGAAAAAFLAVCALALALCASHAAPERLRRALASVSRRRTEPVIVSIHQVQPGVVGVGAGGELADDGLGGPPSCVWQKNILMGGKCQLPEFSGVINYDAAGNIVAPSGRPRAAVPAALGWCLCCPHGKTKIRKFFFQKNESGGGAIASSSSSSSSSSSLSSSLSAAAEDAAPALIIGGGGLCAAGRRIRPPADLRAPFLPHRRQRPPLCWIWGGKEGEGRGAGSRGGGQLAAGSLWGLATTRQIPRAVATPPPLPSSGREGRGGEESRGQERKWRQ</sequence>
<keyword evidence="2" id="KW-0812">Transmembrane</keyword>
<feature type="compositionally biased region" description="Basic and acidic residues" evidence="1">
    <location>
        <begin position="282"/>
        <end position="299"/>
    </location>
</feature>
<dbReference type="Proteomes" id="UP000000763">
    <property type="component" value="Chromosome 2"/>
</dbReference>
<keyword evidence="2" id="KW-1133">Transmembrane helix</keyword>
<reference evidence="4" key="2">
    <citation type="journal article" date="2008" name="Nucleic Acids Res.">
        <title>The rice annotation project database (RAP-DB): 2008 update.</title>
        <authorList>
            <consortium name="The rice annotation project (RAP)"/>
        </authorList>
    </citation>
    <scope>GENOME REANNOTATION</scope>
    <source>
        <strain evidence="4">cv. Nipponbare</strain>
    </source>
</reference>
<gene>
    <name evidence="3" type="primary">OJ1006_A02.44</name>
</gene>